<protein>
    <recommendedName>
        <fullName evidence="6">RING-type domain-containing protein</fullName>
    </recommendedName>
</protein>
<proteinExistence type="predicted"/>
<organism evidence="7 9">
    <name type="scientific">Didymodactylos carnosus</name>
    <dbReference type="NCBI Taxonomy" id="1234261"/>
    <lineage>
        <taxon>Eukaryota</taxon>
        <taxon>Metazoa</taxon>
        <taxon>Spiralia</taxon>
        <taxon>Gnathifera</taxon>
        <taxon>Rotifera</taxon>
        <taxon>Eurotatoria</taxon>
        <taxon>Bdelloidea</taxon>
        <taxon>Philodinida</taxon>
        <taxon>Philodinidae</taxon>
        <taxon>Didymodactylos</taxon>
    </lineage>
</organism>
<keyword evidence="2 4" id="KW-0863">Zinc-finger</keyword>
<evidence type="ECO:0000259" key="6">
    <source>
        <dbReference type="PROSITE" id="PS50089"/>
    </source>
</evidence>
<dbReference type="InterPro" id="IPR027370">
    <property type="entry name" value="Znf-RING_euk"/>
</dbReference>
<feature type="coiled-coil region" evidence="5">
    <location>
        <begin position="197"/>
        <end position="224"/>
    </location>
</feature>
<dbReference type="EMBL" id="CAJOBC010085444">
    <property type="protein sequence ID" value="CAF4331180.1"/>
    <property type="molecule type" value="Genomic_DNA"/>
</dbReference>
<dbReference type="PROSITE" id="PS50089">
    <property type="entry name" value="ZF_RING_2"/>
    <property type="match status" value="1"/>
</dbReference>
<dbReference type="InterPro" id="IPR050143">
    <property type="entry name" value="TRIM/RBCC"/>
</dbReference>
<dbReference type="Proteomes" id="UP000681722">
    <property type="component" value="Unassembled WGS sequence"/>
</dbReference>
<gene>
    <name evidence="7" type="ORF">GPM918_LOCUS35076</name>
    <name evidence="8" type="ORF">SRO942_LOCUS35789</name>
</gene>
<keyword evidence="1" id="KW-0479">Metal-binding</keyword>
<keyword evidence="9" id="KW-1185">Reference proteome</keyword>
<dbReference type="OrthoDB" id="6105938at2759"/>
<dbReference type="Proteomes" id="UP000663829">
    <property type="component" value="Unassembled WGS sequence"/>
</dbReference>
<evidence type="ECO:0000256" key="4">
    <source>
        <dbReference type="PROSITE-ProRule" id="PRU00175"/>
    </source>
</evidence>
<dbReference type="PANTHER" id="PTHR24103">
    <property type="entry name" value="E3 UBIQUITIN-PROTEIN LIGASE TRIM"/>
    <property type="match status" value="1"/>
</dbReference>
<keyword evidence="3" id="KW-0862">Zinc</keyword>
<accession>A0A815QCH1</accession>
<evidence type="ECO:0000313" key="9">
    <source>
        <dbReference type="Proteomes" id="UP000663829"/>
    </source>
</evidence>
<reference evidence="7" key="1">
    <citation type="submission" date="2021-02" db="EMBL/GenBank/DDBJ databases">
        <authorList>
            <person name="Nowell W R."/>
        </authorList>
    </citation>
    <scope>NUCLEOTIDE SEQUENCE</scope>
</reference>
<feature type="domain" description="RING-type" evidence="6">
    <location>
        <begin position="13"/>
        <end position="55"/>
    </location>
</feature>
<evidence type="ECO:0000256" key="2">
    <source>
        <dbReference type="ARBA" id="ARBA00022771"/>
    </source>
</evidence>
<dbReference type="SMART" id="SM00184">
    <property type="entry name" value="RING"/>
    <property type="match status" value="1"/>
</dbReference>
<evidence type="ECO:0000256" key="3">
    <source>
        <dbReference type="ARBA" id="ARBA00022833"/>
    </source>
</evidence>
<dbReference type="InterPro" id="IPR013083">
    <property type="entry name" value="Znf_RING/FYVE/PHD"/>
</dbReference>
<keyword evidence="5" id="KW-0175">Coiled coil</keyword>
<dbReference type="EMBL" id="CAJNOQ010019989">
    <property type="protein sequence ID" value="CAF1460854.1"/>
    <property type="molecule type" value="Genomic_DNA"/>
</dbReference>
<dbReference type="SUPFAM" id="SSF57850">
    <property type="entry name" value="RING/U-box"/>
    <property type="match status" value="1"/>
</dbReference>
<evidence type="ECO:0000256" key="5">
    <source>
        <dbReference type="SAM" id="Coils"/>
    </source>
</evidence>
<dbReference type="Gene3D" id="3.30.40.10">
    <property type="entry name" value="Zinc/RING finger domain, C3HC4 (zinc finger)"/>
    <property type="match status" value="1"/>
</dbReference>
<dbReference type="AlphaFoldDB" id="A0A815QCH1"/>
<comment type="caution">
    <text evidence="7">The sequence shown here is derived from an EMBL/GenBank/DDBJ whole genome shotgun (WGS) entry which is preliminary data.</text>
</comment>
<dbReference type="GO" id="GO:0008270">
    <property type="term" value="F:zinc ion binding"/>
    <property type="evidence" value="ECO:0007669"/>
    <property type="project" value="UniProtKB-KW"/>
</dbReference>
<feature type="non-terminal residue" evidence="7">
    <location>
        <position position="1"/>
    </location>
</feature>
<sequence length="228" mass="27348">MSSNTCLRDSLLCPVCLDLFVEPRILPCSHTFCSACLRPTPTPLTNFLLICPVCRYYTFNRLIPLNRIVRTLVEQYKQQYIRDIDDNDQEREQLFAKCFICKKCQHLKLCWHCDTLLCVHCHEQHDNNWKNAHFEMTRLLLSKIYSITFELKCNKIRQKLSNITDDDEQYLNDIEMKLKQNEQYLNCKNEAQNRKQYHDYEQKLKTISNDLQLINERIEQIMNKNKSE</sequence>
<dbReference type="Pfam" id="PF13445">
    <property type="entry name" value="zf-RING_UBOX"/>
    <property type="match status" value="1"/>
</dbReference>
<dbReference type="InterPro" id="IPR001841">
    <property type="entry name" value="Znf_RING"/>
</dbReference>
<evidence type="ECO:0000313" key="8">
    <source>
        <dbReference type="EMBL" id="CAF4331180.1"/>
    </source>
</evidence>
<evidence type="ECO:0000256" key="1">
    <source>
        <dbReference type="ARBA" id="ARBA00022723"/>
    </source>
</evidence>
<evidence type="ECO:0000313" key="7">
    <source>
        <dbReference type="EMBL" id="CAF1460854.1"/>
    </source>
</evidence>
<dbReference type="InterPro" id="IPR017907">
    <property type="entry name" value="Znf_RING_CS"/>
</dbReference>
<dbReference type="PROSITE" id="PS00518">
    <property type="entry name" value="ZF_RING_1"/>
    <property type="match status" value="1"/>
</dbReference>
<name>A0A815QCH1_9BILA</name>